<protein>
    <submittedName>
        <fullName evidence="1">Uncharacterized protein</fullName>
    </submittedName>
</protein>
<name>A0A0E9RYI3_ANGAN</name>
<reference evidence="1" key="1">
    <citation type="submission" date="2014-11" db="EMBL/GenBank/DDBJ databases">
        <authorList>
            <person name="Amaro Gonzalez C."/>
        </authorList>
    </citation>
    <scope>NUCLEOTIDE SEQUENCE</scope>
</reference>
<dbReference type="AlphaFoldDB" id="A0A0E9RYI3"/>
<organism evidence="1">
    <name type="scientific">Anguilla anguilla</name>
    <name type="common">European freshwater eel</name>
    <name type="synonym">Muraena anguilla</name>
    <dbReference type="NCBI Taxonomy" id="7936"/>
    <lineage>
        <taxon>Eukaryota</taxon>
        <taxon>Metazoa</taxon>
        <taxon>Chordata</taxon>
        <taxon>Craniata</taxon>
        <taxon>Vertebrata</taxon>
        <taxon>Euteleostomi</taxon>
        <taxon>Actinopterygii</taxon>
        <taxon>Neopterygii</taxon>
        <taxon>Teleostei</taxon>
        <taxon>Anguilliformes</taxon>
        <taxon>Anguillidae</taxon>
        <taxon>Anguilla</taxon>
    </lineage>
</organism>
<accession>A0A0E9RYI3</accession>
<proteinExistence type="predicted"/>
<dbReference type="EMBL" id="GBXM01075269">
    <property type="protein sequence ID" value="JAH33308.1"/>
    <property type="molecule type" value="Transcribed_RNA"/>
</dbReference>
<reference evidence="1" key="2">
    <citation type="journal article" date="2015" name="Fish Shellfish Immunol.">
        <title>Early steps in the European eel (Anguilla anguilla)-Vibrio vulnificus interaction in the gills: Role of the RtxA13 toxin.</title>
        <authorList>
            <person name="Callol A."/>
            <person name="Pajuelo D."/>
            <person name="Ebbesson L."/>
            <person name="Teles M."/>
            <person name="MacKenzie S."/>
            <person name="Amaro C."/>
        </authorList>
    </citation>
    <scope>NUCLEOTIDE SEQUENCE</scope>
</reference>
<sequence length="19" mass="1953">MMGVLSSTLSTSISLLLSL</sequence>
<evidence type="ECO:0000313" key="1">
    <source>
        <dbReference type="EMBL" id="JAH33308.1"/>
    </source>
</evidence>